<sequence length="122" mass="13545">PSVCPCPVTSCPEQSLPNAPGWFLLASASSDVHQLHFVKKKHPLFTVLHVFLDNSAPFSISLLSRFLITTRREEKKSEPAVPSSSSFSFVAFSVAFFPDIGVSLEKRGKTLQLHNVIYISLW</sequence>
<accession>A0A0S7EL61</accession>
<name>A0A0S7EL61_9TELE</name>
<dbReference type="EMBL" id="GBYX01475766">
    <property type="protein sequence ID" value="JAO05911.1"/>
    <property type="molecule type" value="Transcribed_RNA"/>
</dbReference>
<dbReference type="AlphaFoldDB" id="A0A0S7EL61"/>
<evidence type="ECO:0000313" key="1">
    <source>
        <dbReference type="EMBL" id="JAO05911.1"/>
    </source>
</evidence>
<proteinExistence type="predicted"/>
<gene>
    <name evidence="1" type="primary">PPUP8314</name>
</gene>
<reference evidence="1" key="1">
    <citation type="submission" date="2014-12" db="EMBL/GenBank/DDBJ databases">
        <title>Parallel Evolution in Life History Adaptation Evident in the Tissue-Specific Poeciliopsis prolifica transcriptome.</title>
        <authorList>
            <person name="Jue N.K."/>
            <person name="Foley R.J."/>
            <person name="Obergfell C."/>
            <person name="Reznick D.N."/>
            <person name="O'Neill R.J."/>
            <person name="O'Neill M.J."/>
        </authorList>
    </citation>
    <scope>NUCLEOTIDE SEQUENCE</scope>
</reference>
<feature type="non-terminal residue" evidence="1">
    <location>
        <position position="1"/>
    </location>
</feature>
<organism evidence="1">
    <name type="scientific">Poeciliopsis prolifica</name>
    <name type="common">blackstripe livebearer</name>
    <dbReference type="NCBI Taxonomy" id="188132"/>
    <lineage>
        <taxon>Eukaryota</taxon>
        <taxon>Metazoa</taxon>
        <taxon>Chordata</taxon>
        <taxon>Craniata</taxon>
        <taxon>Vertebrata</taxon>
        <taxon>Euteleostomi</taxon>
        <taxon>Actinopterygii</taxon>
        <taxon>Neopterygii</taxon>
        <taxon>Teleostei</taxon>
        <taxon>Neoteleostei</taxon>
        <taxon>Acanthomorphata</taxon>
        <taxon>Ovalentaria</taxon>
        <taxon>Atherinomorphae</taxon>
        <taxon>Cyprinodontiformes</taxon>
        <taxon>Poeciliidae</taxon>
        <taxon>Poeciliinae</taxon>
        <taxon>Poeciliopsis</taxon>
    </lineage>
</organism>
<protein>
    <submittedName>
        <fullName evidence="1">PPUP8314</fullName>
    </submittedName>
</protein>